<comment type="subcellular location">
    <subcellularLocation>
        <location evidence="1">Nucleus</location>
    </subcellularLocation>
</comment>
<dbReference type="InterPro" id="IPR036388">
    <property type="entry name" value="WH-like_DNA-bd_sf"/>
</dbReference>
<reference evidence="3 4" key="1">
    <citation type="journal article" date="2024" name="Insects">
        <title>An Improved Chromosome-Level Genome Assembly of the Firefly Pyrocoelia pectoralis.</title>
        <authorList>
            <person name="Fu X."/>
            <person name="Meyer-Rochow V.B."/>
            <person name="Ballantyne L."/>
            <person name="Zhu X."/>
        </authorList>
    </citation>
    <scope>NUCLEOTIDE SEQUENCE [LARGE SCALE GENOMIC DNA]</scope>
    <source>
        <strain evidence="3">XCY_ONT2</strain>
    </source>
</reference>
<keyword evidence="1" id="KW-0808">Transferase</keyword>
<dbReference type="Gene3D" id="3.90.1150.220">
    <property type="match status" value="1"/>
</dbReference>
<evidence type="ECO:0000256" key="2">
    <source>
        <dbReference type="SAM" id="MobiDB-lite"/>
    </source>
</evidence>
<dbReference type="AlphaFoldDB" id="A0AAN7V3T6"/>
<proteinExistence type="inferred from homology"/>
<dbReference type="InterPro" id="IPR011513">
    <property type="entry name" value="Nse1"/>
</dbReference>
<dbReference type="Gene3D" id="1.10.10.10">
    <property type="entry name" value="Winged helix-like DNA-binding domain superfamily/Winged helix DNA-binding domain"/>
    <property type="match status" value="1"/>
</dbReference>
<comment type="subunit">
    <text evidence="1">Component of the Smc5-Smc6 complex.</text>
</comment>
<dbReference type="PANTHER" id="PTHR20973:SF0">
    <property type="entry name" value="NON-STRUCTURAL MAINTENANCE OF CHROMOSOMES ELEMENT 1 HOMOLOG"/>
    <property type="match status" value="1"/>
</dbReference>
<dbReference type="GO" id="GO:0030915">
    <property type="term" value="C:Smc5-Smc6 complex"/>
    <property type="evidence" value="ECO:0007669"/>
    <property type="project" value="UniProtKB-UniRule"/>
</dbReference>
<dbReference type="Pfam" id="PF07574">
    <property type="entry name" value="SMC_Nse1"/>
    <property type="match status" value="1"/>
</dbReference>
<comment type="similarity">
    <text evidence="1">Belongs to the NSE1 family.</text>
</comment>
<keyword evidence="1" id="KW-0234">DNA repair</keyword>
<sequence length="242" mass="28545">MYNDDHRYFLQFMLENSYISIERALEFCNKHSIENAKDRNELKQFITVINDKISKQDLKINFLKCEVTGEDKLALLNTANDDICKLQNIFQPHELEYFQLVLNRLIEAEDHQIKKMECYNLNTTTKRITVDTIEKLLITWTAQGYLVENGSYLCLGARCVAEFAPYFNVHCKDYYSNCFLCSEIQIMHKHCMEKYLNKHERCPSCKRTWNAPQSQQVNGNESSSDESENHTIRMSGKRRRVL</sequence>
<comment type="catalytic activity">
    <reaction evidence="1">
        <text>S-ubiquitinyl-[E2 ubiquitin-conjugating enzyme]-L-cysteine + [acceptor protein]-L-lysine = [E2 ubiquitin-conjugating enzyme]-L-cysteine + N(6)-ubiquitinyl-[acceptor protein]-L-lysine.</text>
        <dbReference type="EC" id="2.3.2.27"/>
    </reaction>
</comment>
<keyword evidence="1" id="KW-0479">Metal-binding</keyword>
<comment type="caution">
    <text evidence="3">The sequence shown here is derived from an EMBL/GenBank/DDBJ whole genome shotgun (WGS) entry which is preliminary data.</text>
</comment>
<protein>
    <recommendedName>
        <fullName evidence="1">Non-structural maintenance of chromosomes element 1 homolog</fullName>
        <ecNumber evidence="1">2.3.2.27</ecNumber>
    </recommendedName>
</protein>
<name>A0AAN7V3T6_9COLE</name>
<dbReference type="GO" id="GO:0000724">
    <property type="term" value="P:double-strand break repair via homologous recombination"/>
    <property type="evidence" value="ECO:0007669"/>
    <property type="project" value="TreeGrafter"/>
</dbReference>
<dbReference type="GO" id="GO:0008270">
    <property type="term" value="F:zinc ion binding"/>
    <property type="evidence" value="ECO:0007669"/>
    <property type="project" value="UniProtKB-KW"/>
</dbReference>
<organism evidence="3 4">
    <name type="scientific">Pyrocoelia pectoralis</name>
    <dbReference type="NCBI Taxonomy" id="417401"/>
    <lineage>
        <taxon>Eukaryota</taxon>
        <taxon>Metazoa</taxon>
        <taxon>Ecdysozoa</taxon>
        <taxon>Arthropoda</taxon>
        <taxon>Hexapoda</taxon>
        <taxon>Insecta</taxon>
        <taxon>Pterygota</taxon>
        <taxon>Neoptera</taxon>
        <taxon>Endopterygota</taxon>
        <taxon>Coleoptera</taxon>
        <taxon>Polyphaga</taxon>
        <taxon>Elateriformia</taxon>
        <taxon>Elateroidea</taxon>
        <taxon>Lampyridae</taxon>
        <taxon>Lampyrinae</taxon>
        <taxon>Pyrocoelia</taxon>
    </lineage>
</organism>
<dbReference type="GO" id="GO:0005634">
    <property type="term" value="C:nucleus"/>
    <property type="evidence" value="ECO:0007669"/>
    <property type="project" value="UniProtKB-SubCell"/>
</dbReference>
<keyword evidence="1" id="KW-0233">DNA recombination</keyword>
<dbReference type="EC" id="2.3.2.27" evidence="1"/>
<evidence type="ECO:0000313" key="4">
    <source>
        <dbReference type="Proteomes" id="UP001329430"/>
    </source>
</evidence>
<keyword evidence="1" id="KW-0862">Zinc</keyword>
<keyword evidence="1" id="KW-0539">Nucleus</keyword>
<dbReference type="GO" id="GO:0061630">
    <property type="term" value="F:ubiquitin protein ligase activity"/>
    <property type="evidence" value="ECO:0007669"/>
    <property type="project" value="UniProtKB-EC"/>
</dbReference>
<keyword evidence="1" id="KW-0833">Ubl conjugation pathway</keyword>
<dbReference type="PANTHER" id="PTHR20973">
    <property type="entry name" value="NON-SMC ELEMENT 1-RELATED"/>
    <property type="match status" value="1"/>
</dbReference>
<keyword evidence="1" id="KW-0227">DNA damage</keyword>
<gene>
    <name evidence="3" type="ORF">RI129_010694</name>
</gene>
<accession>A0AAN7V3T6</accession>
<dbReference type="Proteomes" id="UP001329430">
    <property type="component" value="Chromosome 8"/>
</dbReference>
<keyword evidence="1" id="KW-0863">Zinc-finger</keyword>
<feature type="region of interest" description="Disordered" evidence="2">
    <location>
        <begin position="211"/>
        <end position="242"/>
    </location>
</feature>
<dbReference type="EMBL" id="JAVRBK010000008">
    <property type="protein sequence ID" value="KAK5639883.1"/>
    <property type="molecule type" value="Genomic_DNA"/>
</dbReference>
<evidence type="ECO:0000313" key="3">
    <source>
        <dbReference type="EMBL" id="KAK5639883.1"/>
    </source>
</evidence>
<evidence type="ECO:0000256" key="1">
    <source>
        <dbReference type="RuleBase" id="RU368018"/>
    </source>
</evidence>
<keyword evidence="4" id="KW-1185">Reference proteome</keyword>